<accession>A0A1H3Z3X0</accession>
<gene>
    <name evidence="5" type="ORF">SAMN04488051_10219</name>
</gene>
<dbReference type="Proteomes" id="UP000198773">
    <property type="component" value="Unassembled WGS sequence"/>
</dbReference>
<dbReference type="Gene3D" id="1.25.40.590">
    <property type="entry name" value="Type IV / VI secretion system, DotU"/>
    <property type="match status" value="1"/>
</dbReference>
<keyword evidence="3" id="KW-1133">Transmembrane helix</keyword>
<dbReference type="RefSeq" id="WP_091339669.1">
    <property type="nucleotide sequence ID" value="NZ_FNRM01000002.1"/>
</dbReference>
<dbReference type="NCBIfam" id="TIGR03350">
    <property type="entry name" value="type_VI_ompA"/>
    <property type="match status" value="1"/>
</dbReference>
<keyword evidence="3" id="KW-0812">Transmembrane</keyword>
<evidence type="ECO:0000313" key="6">
    <source>
        <dbReference type="Proteomes" id="UP000198773"/>
    </source>
</evidence>
<evidence type="ECO:0000313" key="5">
    <source>
        <dbReference type="EMBL" id="SEA18479.1"/>
    </source>
</evidence>
<dbReference type="InterPro" id="IPR036737">
    <property type="entry name" value="OmpA-like_sf"/>
</dbReference>
<dbReference type="CDD" id="cd07185">
    <property type="entry name" value="OmpA_C-like"/>
    <property type="match status" value="1"/>
</dbReference>
<dbReference type="InterPro" id="IPR017733">
    <property type="entry name" value="OmpA-like_dom_proteobacteria"/>
</dbReference>
<reference evidence="5 6" key="1">
    <citation type="submission" date="2016-10" db="EMBL/GenBank/DDBJ databases">
        <authorList>
            <person name="de Groot N.N."/>
        </authorList>
    </citation>
    <scope>NUCLEOTIDE SEQUENCE [LARGE SCALE GENOMIC DNA]</scope>
    <source>
        <strain evidence="5 6">CGMCC 1.3430</strain>
    </source>
</reference>
<keyword evidence="6" id="KW-1185">Reference proteome</keyword>
<dbReference type="PANTHER" id="PTHR38033">
    <property type="entry name" value="MEMBRANE PROTEIN-RELATED"/>
    <property type="match status" value="1"/>
</dbReference>
<dbReference type="SUPFAM" id="SSF103088">
    <property type="entry name" value="OmpA-like"/>
    <property type="match status" value="1"/>
</dbReference>
<dbReference type="Pfam" id="PF00691">
    <property type="entry name" value="OmpA"/>
    <property type="match status" value="1"/>
</dbReference>
<dbReference type="InterPro" id="IPR017732">
    <property type="entry name" value="T4/T6SS_DotU"/>
</dbReference>
<dbReference type="GO" id="GO:0016020">
    <property type="term" value="C:membrane"/>
    <property type="evidence" value="ECO:0007669"/>
    <property type="project" value="UniProtKB-UniRule"/>
</dbReference>
<organism evidence="5 6">
    <name type="scientific">Alkalimonas amylolytica</name>
    <dbReference type="NCBI Taxonomy" id="152573"/>
    <lineage>
        <taxon>Bacteria</taxon>
        <taxon>Pseudomonadati</taxon>
        <taxon>Pseudomonadota</taxon>
        <taxon>Gammaproteobacteria</taxon>
        <taxon>Alkalimonas</taxon>
    </lineage>
</organism>
<feature type="region of interest" description="Disordered" evidence="2">
    <location>
        <begin position="1"/>
        <end position="23"/>
    </location>
</feature>
<sequence length="441" mass="49124">MTDRTVLKPRPGGRKPVKDNTGHQAQAAAGHADRTVLAAVVTPSQQTNKPRQQSLLISDNPLIEEAGDLFSLIGPIRSTASHPDVMGLKGHCIELIEQYEQRLRVRGVEGDAIRNARYCLCSFIDEAVLNTSWGSESDWAAFSLLSNFYQETFGGEYFFTLLDSVLTDVKAHIQLLELMYLCLSFGFVGKMRVAEQGYQQLNAIRDRVYKAIKAERGEPPRELTPDWHASVLAVESGQKSFPLWVMCSVAAAFLLCGYMYLSYLINERSDQVNRALVTLVQLPEQAETIASINSKVSQESRRLSLLLQTEINRNLLEVIELSDRVRIRVGNDQLFSSGSTNITEGFLPVVHKIARSLEGSDGRILVNGYTDDLPIFSTRYPSNWHLSLARANSMADALAAGADLHGRLWPEGRGEVDPLVPNDTVENRARNRRVEIDLLPN</sequence>
<feature type="transmembrane region" description="Helical" evidence="3">
    <location>
        <begin position="241"/>
        <end position="261"/>
    </location>
</feature>
<dbReference type="NCBIfam" id="NF038228">
    <property type="entry name" value="IcmH_DotU_IVB"/>
    <property type="match status" value="1"/>
</dbReference>
<dbReference type="AlphaFoldDB" id="A0A1H3Z3X0"/>
<evidence type="ECO:0000259" key="4">
    <source>
        <dbReference type="PROSITE" id="PS51123"/>
    </source>
</evidence>
<dbReference type="InterPro" id="IPR038522">
    <property type="entry name" value="T4/T6SS_DotU_sf"/>
</dbReference>
<evidence type="ECO:0000256" key="1">
    <source>
        <dbReference type="PROSITE-ProRule" id="PRU00473"/>
    </source>
</evidence>
<dbReference type="PROSITE" id="PS51123">
    <property type="entry name" value="OMPA_2"/>
    <property type="match status" value="1"/>
</dbReference>
<dbReference type="STRING" id="152573.SAMN04488051_10219"/>
<dbReference type="NCBIfam" id="TIGR03349">
    <property type="entry name" value="IV_VI_DotU"/>
    <property type="match status" value="1"/>
</dbReference>
<dbReference type="OrthoDB" id="345640at2"/>
<protein>
    <submittedName>
        <fullName evidence="5">Type VI secretion system protein ImpK</fullName>
    </submittedName>
</protein>
<dbReference type="EMBL" id="FNRM01000002">
    <property type="protein sequence ID" value="SEA18479.1"/>
    <property type="molecule type" value="Genomic_DNA"/>
</dbReference>
<dbReference type="Gene3D" id="3.30.1330.60">
    <property type="entry name" value="OmpA-like domain"/>
    <property type="match status" value="1"/>
</dbReference>
<dbReference type="Pfam" id="PF09850">
    <property type="entry name" value="DotU"/>
    <property type="match status" value="1"/>
</dbReference>
<name>A0A1H3Z3X0_ALKAM</name>
<evidence type="ECO:0000256" key="2">
    <source>
        <dbReference type="SAM" id="MobiDB-lite"/>
    </source>
</evidence>
<dbReference type="PANTHER" id="PTHR38033:SF1">
    <property type="entry name" value="DOTU FAMILY TYPE IV_VI SECRETION SYSTEM PROTEIN"/>
    <property type="match status" value="1"/>
</dbReference>
<proteinExistence type="predicted"/>
<evidence type="ECO:0000256" key="3">
    <source>
        <dbReference type="SAM" id="Phobius"/>
    </source>
</evidence>
<feature type="domain" description="OmpA-like" evidence="4">
    <location>
        <begin position="322"/>
        <end position="441"/>
    </location>
</feature>
<keyword evidence="1 3" id="KW-0472">Membrane</keyword>
<dbReference type="InterPro" id="IPR006665">
    <property type="entry name" value="OmpA-like"/>
</dbReference>